<name>A0ABY6BJE4_9GAMM</name>
<keyword evidence="9" id="KW-1185">Reference proteome</keyword>
<dbReference type="Gene3D" id="2.180.10.10">
    <property type="entry name" value="RHS repeat-associated core"/>
    <property type="match status" value="1"/>
</dbReference>
<dbReference type="PANTHER" id="PTHR32305">
    <property type="match status" value="1"/>
</dbReference>
<keyword evidence="3 6" id="KW-0732">Signal</keyword>
<accession>A0ABY6BJE4</accession>
<feature type="signal peptide" evidence="6">
    <location>
        <begin position="1"/>
        <end position="22"/>
    </location>
</feature>
<protein>
    <recommendedName>
        <fullName evidence="7">Insecticide toxin TcdB middle/N-terminal domain-containing protein</fullName>
    </recommendedName>
</protein>
<feature type="region of interest" description="Disordered" evidence="5">
    <location>
        <begin position="990"/>
        <end position="1012"/>
    </location>
</feature>
<evidence type="ECO:0000256" key="1">
    <source>
        <dbReference type="ARBA" id="ARBA00004613"/>
    </source>
</evidence>
<sequence>MRRVLMGLCGLVTAGLSLQAAAAVSPPDPAVCPASTPVLDSGSTKIFPGHWHNPQRHGTGWDFYFTEGGSVLMGYWYTYDSVTRAPVWYMVTAPVIAGSDTWAGTLNKITLPQSGPNAGRVQATPIGSVAGRTYGGTATKMAVRWAIDGVMNNPPSECLYDLFRESKITAPQPGAVDPTYTGNWADPQHLGWGINLSVANLGSAIAETEKAVIYDAAGQPVWLMATAVGAPSSDTMSAPRLLLYRSSKYRVDQACEDNLNTPVNECVQVWDDTTRSHNAGTGACTAAFSDPGQLLRRLGHRFTSATEGQASLVVKVAARLCDGVTTLNNAAINWPGTVALPPSNTAQGNPATLAKQSGVTHVYVNSPVCMAPSAVASCNVLVSWASLTTGNRLYRVNGTSATLVSSVGAGTLTDALPVGSRVQYELRNSGGVALATSAEVVVTAPALDGGDSTLGPPDAAPGAAAMAEPSLDLASDTVGALAGEFKVDEGGNATYRIPLFTPPGRGGLAPPVALSYHSGAGEGRLGMGFSLEAAGAIQRCRSGTEFGDPAASSGQLDQLCLDGQRLLLVRGQAQQVGAEYRTEIESFQRVKIVQASPLVFTVEGKDGSLRRYGGSGGTLTGHNQGSVAVAWLQTEHRDASGNALTYTYASGNGERVLSTISYQGGSIDFAYRASGRYDISHSSAGDTVSSQLLTAVTVKGADGSVLRHYPVTYRDAFSELSGTLVRPRVQTIRECADTGETVCYPGTRFDWQEVSGNVDTGNTDAQGGKRFPNLRFHRLGDFDGDGRADIAWIDAGRRVSVTYSRPDSRGINFSPNTALVTLDGSGRGTLEVFDLDADGYDDIVYLTRGASGRLSWILRRSTGAGFAPEEVLLADVANGVANEMIVESSLVDHSGDGLPDLMFWAGLPQVALMEHVRTDVNRPLRFVAPIGVKFEDQFPYQSGCASALSMPRRDQERAQVVDVDGDGRADLAFQSTSVWCNSGTVIGAAEGPVDNSVPNGQDPEAGEQTPAGTPVHFYSVAYRVNGVISENGQNKLSFKRYGRTIRVAENMSETAHERARQRVMHADLNGDGVRDIVYLKDNGEWRSNLSVSGSTSGLDVKIENVNANHIDKVQLLDYDGDGRLDFWWPDASTPNRNYVVYLWRGDRFATQAIRTQFVATAGNDWMRLPADFDGDGMVDNLVIKPVQDSTSGDGGWQVYRSVNHHRPRGVVSTITNGLGAVTQLDYSPLTFRSVYSRDYDGVARPWGRGAVVFDLTLPNYVVHYVESSAPTWNNASERSAVQYSYAGLKVQAGGRGSLGFRRVSTIDLQTAVTVDTSYNQNFPWNGLPVHTGTRKLSQLPADVCRPGGALNDAAAGCFSHVAFCPSGRLQVCDASQPEPNAVMLKALVDVYAWRYQPLELSPAGVPAELNYSVESPMNAPVPAGLTPPIFIGRTVSNTNDYYDAGGVRGYTAFVGTQFGTSGYDDHGNVLYSKVTTRRRGIGGQTEDGTEVVLETRNRFLDTQDTQTWKLGRLQSTDTLTTRKTMRGGQATTTTLGRRASFGYTAKGLLASERVEGMLGASVDALTPDPGTRGVATYYDVNAAGNRVGTATCSLDIPEATCRALRAPSTSGYLFHPADRQVMRYARSTYDSLERFVNSTSGAISTGLDASAERTLTTVTARNSGGDVLEATDANGVSSSTRYGRLGRKRFGYSSTGAASRVDYARCTSANCPTGMALAYVMTTITAPPSALAQPSVPASAMTAPQQWTYFDLVGRPVLSVSQGLRAGDVVSVLTQYDDRGNVYRQSEPFFAQGLNAQAATPATGVTPAWTTTHYDALNRPERIVAPDGGQTSKVYTGSTVVTTLPANKNGQVQTLTEVRNAQGELVSTTDANGLVVEFLYDAGGNVVNTTRNGRETTASYDTLGRKKWTNDPDAGMWRYVTNDAGEVIEQTGPRGTCTRQRYDGNGRLWQRKDYSDANCTAEVASATWRFDTAAYGVGQLASEESSETGAISVVRNYSYNERGLVAQVATTQDNKTYVAQSTYDAAGRPFQSFFAAPGLPTVGEKTVYNERGYAYQVRSAYPAGSGALYNEVQELDARGQVKREQRLIGAAFLTERQYDARTGRLLQQKVQNGSLQQLNYTYDKLGNVDYRESVRPSGNSYETLRETFAYDKLQRLTGSTITRNGATTGTTGQLFDGVGNITQKNALAYTYGQLASVCSSVPGAATPGPHAVSQAGNTQYCYDRGGNVIRINSPSDNREFTYSAYDLVREVRSTTNGTHTGYDYGPGREKVRRRDYPNATATTANALTDYVAGAEVRWVNGAIDEVRRYAGGLLVIQRLQGGAYRVSYQYLLTDAQGSTDLVVDIWGQPVNANATMSFDAYGQRRDAADWNGATPWSWSLDADLDRTTRHGYTGHEQADEVGIVHMNGRIYDPMLGRFLQADPFVQAPGNSQSHNRYSYVFNNPMAYTDPTGYFGSKERGNVRTAAAIVISCFMPGMLTTYTSMGPTAAAVVTGAAAGAVQSGTARGAAMGAITAYAFSRVDAAFVTAADKAGGMTPSLFARKALTDGILGGVLATVNGGRFGHGFISAGLSNYLAPTSADFNDHPIGTSLAMAAAGGTLSAVSGGDFVNGALTGAFRAATGTLRAHGSKTGQSVDRALEQRMANAAYGDPDYWLAWELPSLPQGLVDFAAGMGDTASFGLSAHIRGLWDIDGGVDETSNSYRTGMVAGIPAATGTILAGGMAFNMGIRAVGGARTLYHFTSSAGAAGIAGDGVINASMGMAGRGVYAAALPTRWLTFGARGADVMLTIPTAGLRVGAGVWPGTFRIMGSVPFP</sequence>
<proteinExistence type="predicted"/>
<dbReference type="SUPFAM" id="SSF69318">
    <property type="entry name" value="Integrin alpha N-terminal domain"/>
    <property type="match status" value="2"/>
</dbReference>
<feature type="chain" id="PRO_5047430036" description="Insecticide toxin TcdB middle/N-terminal domain-containing protein" evidence="6">
    <location>
        <begin position="23"/>
        <end position="2814"/>
    </location>
</feature>
<dbReference type="InterPro" id="IPR050708">
    <property type="entry name" value="T6SS_VgrG/RHS"/>
</dbReference>
<dbReference type="InterPro" id="IPR031325">
    <property type="entry name" value="RHS_repeat"/>
</dbReference>
<evidence type="ECO:0000313" key="9">
    <source>
        <dbReference type="Proteomes" id="UP001064632"/>
    </source>
</evidence>
<dbReference type="Pfam" id="PF05593">
    <property type="entry name" value="RHS_repeat"/>
    <property type="match status" value="1"/>
</dbReference>
<dbReference type="Pfam" id="PF03534">
    <property type="entry name" value="SpvB"/>
    <property type="match status" value="1"/>
</dbReference>
<dbReference type="InterPro" id="IPR003284">
    <property type="entry name" value="Sal_SpvB"/>
</dbReference>
<dbReference type="InterPro" id="IPR013517">
    <property type="entry name" value="FG-GAP"/>
</dbReference>
<evidence type="ECO:0000256" key="3">
    <source>
        <dbReference type="ARBA" id="ARBA00022729"/>
    </source>
</evidence>
<dbReference type="EMBL" id="CP104694">
    <property type="protein sequence ID" value="UXI70133.1"/>
    <property type="molecule type" value="Genomic_DNA"/>
</dbReference>
<dbReference type="InterPro" id="IPR006530">
    <property type="entry name" value="YD"/>
</dbReference>
<dbReference type="InterPro" id="IPR022045">
    <property type="entry name" value="TcdB_toxin_mid/N"/>
</dbReference>
<keyword evidence="4" id="KW-0843">Virulence</keyword>
<dbReference type="RefSeq" id="WP_261697084.1">
    <property type="nucleotide sequence ID" value="NZ_CP104694.1"/>
</dbReference>
<dbReference type="Gene3D" id="2.130.10.130">
    <property type="entry name" value="Integrin alpha, N-terminal"/>
    <property type="match status" value="1"/>
</dbReference>
<evidence type="ECO:0000256" key="2">
    <source>
        <dbReference type="ARBA" id="ARBA00022525"/>
    </source>
</evidence>
<dbReference type="NCBIfam" id="TIGR03696">
    <property type="entry name" value="Rhs_assc_core"/>
    <property type="match status" value="1"/>
</dbReference>
<keyword evidence="2" id="KW-0964">Secreted</keyword>
<evidence type="ECO:0000313" key="8">
    <source>
        <dbReference type="EMBL" id="UXI70133.1"/>
    </source>
</evidence>
<evidence type="ECO:0000256" key="4">
    <source>
        <dbReference type="ARBA" id="ARBA00023026"/>
    </source>
</evidence>
<dbReference type="InterPro" id="IPR028994">
    <property type="entry name" value="Integrin_alpha_N"/>
</dbReference>
<organism evidence="8 9">
    <name type="scientific">Tahibacter amnicola</name>
    <dbReference type="NCBI Taxonomy" id="2976241"/>
    <lineage>
        <taxon>Bacteria</taxon>
        <taxon>Pseudomonadati</taxon>
        <taxon>Pseudomonadota</taxon>
        <taxon>Gammaproteobacteria</taxon>
        <taxon>Lysobacterales</taxon>
        <taxon>Rhodanobacteraceae</taxon>
        <taxon>Tahibacter</taxon>
    </lineage>
</organism>
<dbReference type="InterPro" id="IPR022385">
    <property type="entry name" value="Rhs_assc_core"/>
</dbReference>
<dbReference type="Pfam" id="PF12256">
    <property type="entry name" value="TcdB_toxin_midN"/>
    <property type="match status" value="1"/>
</dbReference>
<comment type="subcellular location">
    <subcellularLocation>
        <location evidence="1">Secreted</location>
    </subcellularLocation>
</comment>
<feature type="domain" description="Insecticide toxin TcdB middle/N-terminal" evidence="7">
    <location>
        <begin position="1163"/>
        <end position="1322"/>
    </location>
</feature>
<evidence type="ECO:0000256" key="6">
    <source>
        <dbReference type="SAM" id="SignalP"/>
    </source>
</evidence>
<dbReference type="Proteomes" id="UP001064632">
    <property type="component" value="Chromosome"/>
</dbReference>
<dbReference type="Pfam" id="PF13517">
    <property type="entry name" value="FG-GAP_3"/>
    <property type="match status" value="1"/>
</dbReference>
<evidence type="ECO:0000259" key="7">
    <source>
        <dbReference type="Pfam" id="PF12256"/>
    </source>
</evidence>
<gene>
    <name evidence="8" type="ORF">N4264_11030</name>
</gene>
<dbReference type="NCBIfam" id="TIGR01643">
    <property type="entry name" value="YD_repeat_2x"/>
    <property type="match status" value="1"/>
</dbReference>
<reference evidence="8" key="1">
    <citation type="submission" date="2022-09" db="EMBL/GenBank/DDBJ databases">
        <title>Tahibacter sp. nov., isolated from a fresh water.</title>
        <authorList>
            <person name="Baek J.H."/>
            <person name="Lee J.K."/>
            <person name="Kim J.M."/>
            <person name="Jeon C.O."/>
        </authorList>
    </citation>
    <scope>NUCLEOTIDE SEQUENCE</scope>
    <source>
        <strain evidence="8">W38</strain>
    </source>
</reference>
<dbReference type="PANTHER" id="PTHR32305:SF15">
    <property type="entry name" value="PROTEIN RHSA-RELATED"/>
    <property type="match status" value="1"/>
</dbReference>
<evidence type="ECO:0000256" key="5">
    <source>
        <dbReference type="SAM" id="MobiDB-lite"/>
    </source>
</evidence>